<dbReference type="EMBL" id="FNCY01000007">
    <property type="protein sequence ID" value="SDH65938.1"/>
    <property type="molecule type" value="Genomic_DNA"/>
</dbReference>
<dbReference type="RefSeq" id="WP_091937256.1">
    <property type="nucleotide sequence ID" value="NZ_FNCY01000007.1"/>
</dbReference>
<feature type="domain" description="Semialdehyde dehydrogenase NAD-binding" evidence="18">
    <location>
        <begin position="3"/>
        <end position="123"/>
    </location>
</feature>
<dbReference type="GO" id="GO:0004073">
    <property type="term" value="F:aspartate-semialdehyde dehydrogenase activity"/>
    <property type="evidence" value="ECO:0007669"/>
    <property type="project" value="UniProtKB-UniRule"/>
</dbReference>
<comment type="subunit">
    <text evidence="6 16">Homodimer.</text>
</comment>
<dbReference type="SUPFAM" id="SSF55347">
    <property type="entry name" value="Glyceraldehyde-3-phosphate dehydrogenase-like, C-terminal domain"/>
    <property type="match status" value="1"/>
</dbReference>
<keyword evidence="9 16" id="KW-0791">Threonine biosynthesis</keyword>
<dbReference type="GO" id="GO:0050661">
    <property type="term" value="F:NADP binding"/>
    <property type="evidence" value="ECO:0007669"/>
    <property type="project" value="UniProtKB-UniRule"/>
</dbReference>
<dbReference type="PANTHER" id="PTHR46278:SF4">
    <property type="entry name" value="ASPARTATE-SEMIALDEHYDE DEHYDROGENASE"/>
    <property type="match status" value="1"/>
</dbReference>
<reference evidence="19 20" key="1">
    <citation type="submission" date="2016-10" db="EMBL/GenBank/DDBJ databases">
        <authorList>
            <person name="de Groot N.N."/>
        </authorList>
    </citation>
    <scope>NUCLEOTIDE SEQUENCE [LARGE SCALE GENOMIC DNA]</scope>
    <source>
        <strain evidence="19 20">DSM 5885</strain>
    </source>
</reference>
<feature type="binding site" evidence="16">
    <location>
        <position position="74"/>
    </location>
    <ligand>
        <name>NADP(+)</name>
        <dbReference type="ChEBI" id="CHEBI:58349"/>
    </ligand>
</feature>
<feature type="binding site" evidence="16">
    <location>
        <position position="163"/>
    </location>
    <ligand>
        <name>substrate</name>
    </ligand>
</feature>
<evidence type="ECO:0000259" key="18">
    <source>
        <dbReference type="SMART" id="SM00859"/>
    </source>
</evidence>
<dbReference type="Pfam" id="PF01118">
    <property type="entry name" value="Semialdhyde_dh"/>
    <property type="match status" value="1"/>
</dbReference>
<evidence type="ECO:0000256" key="3">
    <source>
        <dbReference type="ARBA" id="ARBA00005076"/>
    </source>
</evidence>
<dbReference type="PROSITE" id="PS01103">
    <property type="entry name" value="ASD"/>
    <property type="match status" value="1"/>
</dbReference>
<evidence type="ECO:0000256" key="10">
    <source>
        <dbReference type="ARBA" id="ARBA00022857"/>
    </source>
</evidence>
<keyword evidence="11 16" id="KW-0220">Diaminopimelate biosynthesis</keyword>
<sequence length="376" mass="40240">MKKVGLVGWRGMVGSVLMQRMVEEGDFAHIDPVFFSTSSVGGKAPTFGGKDGGTLQDASSIDTLKQMDIIVTCQGGDYTKEIFPKLRAAGWNGHWVDAASTLRMDKDAVIVLDPVNLHVIKDALAKGGKNWIGGNCTVSLMLMGLGGLFRAGLVEWVSAMTYQAASGAGAQNMRELLEQMGALYGAVKAELADPASAILDIDRKVAETMRASSFPTKNFRNTALAGSLIPWIDVPYEHGQSKEEWKGGAECNKILGLPPFRSPGSIPVDGLCVRIGAMRCHSQGLTIKLKKDAPLDEIADLIAQGNPWAKVVPNERELSERELTPAAVTGTLTVPVGRLHKLAMGPDYLGAFTVGDQLLWGAAEPLRRMLGILLDA</sequence>
<dbReference type="PIRSF" id="PIRSF000148">
    <property type="entry name" value="ASA_dh"/>
    <property type="match status" value="1"/>
</dbReference>
<feature type="binding site" evidence="16">
    <location>
        <position position="246"/>
    </location>
    <ligand>
        <name>phosphate</name>
        <dbReference type="ChEBI" id="CHEBI:43474"/>
    </ligand>
</feature>
<dbReference type="InterPro" id="IPR012280">
    <property type="entry name" value="Semialdhyde_DH_dimer_dom"/>
</dbReference>
<dbReference type="GO" id="GO:0009089">
    <property type="term" value="P:lysine biosynthetic process via diaminopimelate"/>
    <property type="evidence" value="ECO:0007669"/>
    <property type="project" value="UniProtKB-UniRule"/>
</dbReference>
<dbReference type="NCBIfam" id="NF005144">
    <property type="entry name" value="PRK06598.1"/>
    <property type="match status" value="1"/>
</dbReference>
<evidence type="ECO:0000256" key="17">
    <source>
        <dbReference type="PIRSR" id="PIRSR000148-1"/>
    </source>
</evidence>
<keyword evidence="12 16" id="KW-0560">Oxidoreductase</keyword>
<dbReference type="CDD" id="cd23938">
    <property type="entry name" value="ASADH_C_bac_like"/>
    <property type="match status" value="1"/>
</dbReference>
<keyword evidence="10 16" id="KW-0521">NADP</keyword>
<comment type="function">
    <text evidence="1 16">Catalyzes the NADPH-dependent formation of L-aspartate-semialdehyde (L-ASA) by the reductive dephosphorylation of L-aspartyl-4-phosphate.</text>
</comment>
<keyword evidence="14 16" id="KW-0486">Methionine biosynthesis</keyword>
<dbReference type="GO" id="GO:0046983">
    <property type="term" value="F:protein dimerization activity"/>
    <property type="evidence" value="ECO:0007669"/>
    <property type="project" value="InterPro"/>
</dbReference>
<dbReference type="InterPro" id="IPR036291">
    <property type="entry name" value="NAD(P)-bd_dom_sf"/>
</dbReference>
<dbReference type="GO" id="GO:0009097">
    <property type="term" value="P:isoleucine biosynthetic process"/>
    <property type="evidence" value="ECO:0007669"/>
    <property type="project" value="InterPro"/>
</dbReference>
<organism evidence="19 20">
    <name type="scientific">Propionivibrio dicarboxylicus</name>
    <dbReference type="NCBI Taxonomy" id="83767"/>
    <lineage>
        <taxon>Bacteria</taxon>
        <taxon>Pseudomonadati</taxon>
        <taxon>Pseudomonadota</taxon>
        <taxon>Betaproteobacteria</taxon>
        <taxon>Rhodocyclales</taxon>
        <taxon>Rhodocyclaceae</taxon>
        <taxon>Propionivibrio</taxon>
    </lineage>
</organism>
<evidence type="ECO:0000256" key="2">
    <source>
        <dbReference type="ARBA" id="ARBA00005021"/>
    </source>
</evidence>
<dbReference type="STRING" id="83767.SAMN05660652_02054"/>
<comment type="catalytic activity">
    <reaction evidence="15 16">
        <text>L-aspartate 4-semialdehyde + phosphate + NADP(+) = 4-phospho-L-aspartate + NADPH + H(+)</text>
        <dbReference type="Rhea" id="RHEA:24284"/>
        <dbReference type="ChEBI" id="CHEBI:15378"/>
        <dbReference type="ChEBI" id="CHEBI:43474"/>
        <dbReference type="ChEBI" id="CHEBI:57535"/>
        <dbReference type="ChEBI" id="CHEBI:57783"/>
        <dbReference type="ChEBI" id="CHEBI:58349"/>
        <dbReference type="ChEBI" id="CHEBI:537519"/>
        <dbReference type="EC" id="1.2.1.11"/>
    </reaction>
</comment>
<dbReference type="Gene3D" id="3.40.50.720">
    <property type="entry name" value="NAD(P)-binding Rossmann-like Domain"/>
    <property type="match status" value="1"/>
</dbReference>
<dbReference type="Proteomes" id="UP000198607">
    <property type="component" value="Unassembled WGS sequence"/>
</dbReference>
<evidence type="ECO:0000256" key="5">
    <source>
        <dbReference type="ARBA" id="ARBA00010584"/>
    </source>
</evidence>
<dbReference type="SUPFAM" id="SSF51735">
    <property type="entry name" value="NAD(P)-binding Rossmann-fold domains"/>
    <property type="match status" value="1"/>
</dbReference>
<keyword evidence="8 16" id="KW-0028">Amino-acid biosynthesis</keyword>
<dbReference type="InterPro" id="IPR012080">
    <property type="entry name" value="Asp_semialdehyde_DH"/>
</dbReference>
<dbReference type="GO" id="GO:0051287">
    <property type="term" value="F:NAD binding"/>
    <property type="evidence" value="ECO:0007669"/>
    <property type="project" value="InterPro"/>
</dbReference>
<evidence type="ECO:0000313" key="19">
    <source>
        <dbReference type="EMBL" id="SDH65938.1"/>
    </source>
</evidence>
<feature type="binding site" evidence="16">
    <location>
        <begin position="166"/>
        <end position="167"/>
    </location>
    <ligand>
        <name>NADP(+)</name>
        <dbReference type="ChEBI" id="CHEBI:58349"/>
    </ligand>
</feature>
<feature type="binding site" evidence="16">
    <location>
        <begin position="38"/>
        <end position="39"/>
    </location>
    <ligand>
        <name>NADP(+)</name>
        <dbReference type="ChEBI" id="CHEBI:58349"/>
    </ligand>
</feature>
<proteinExistence type="inferred from homology"/>
<name>A0A1G8E7J8_9RHOO</name>
<dbReference type="EC" id="1.2.1.11" evidence="7 16"/>
<dbReference type="PANTHER" id="PTHR46278">
    <property type="entry name" value="DEHYDROGENASE, PUTATIVE-RELATED"/>
    <property type="match status" value="1"/>
</dbReference>
<evidence type="ECO:0000256" key="1">
    <source>
        <dbReference type="ARBA" id="ARBA00002492"/>
    </source>
</evidence>
<dbReference type="GO" id="GO:0009088">
    <property type="term" value="P:threonine biosynthetic process"/>
    <property type="evidence" value="ECO:0007669"/>
    <property type="project" value="UniProtKB-UniRule"/>
</dbReference>
<evidence type="ECO:0000256" key="4">
    <source>
        <dbReference type="ARBA" id="ARBA00005097"/>
    </source>
</evidence>
<comment type="pathway">
    <text evidence="3 16">Amino-acid biosynthesis; L-lysine biosynthesis via DAP pathway; (S)-tetrahydrodipicolinate from L-aspartate: step 2/4.</text>
</comment>
<comment type="similarity">
    <text evidence="5 16">Belongs to the aspartate-semialdehyde dehydrogenase family.</text>
</comment>
<dbReference type="AlphaFoldDB" id="A0A1G8E7J8"/>
<feature type="binding site" evidence="16">
    <location>
        <position position="103"/>
    </location>
    <ligand>
        <name>phosphate</name>
        <dbReference type="ChEBI" id="CHEBI:43474"/>
    </ligand>
</feature>
<dbReference type="HAMAP" id="MF_02121">
    <property type="entry name" value="ASADH"/>
    <property type="match status" value="1"/>
</dbReference>
<dbReference type="Pfam" id="PF02774">
    <property type="entry name" value="Semialdhyde_dhC"/>
    <property type="match status" value="1"/>
</dbReference>
<feature type="binding site" evidence="16">
    <location>
        <position position="274"/>
    </location>
    <ligand>
        <name>substrate</name>
    </ligand>
</feature>
<dbReference type="NCBIfam" id="TIGR01745">
    <property type="entry name" value="asd_gamma"/>
    <property type="match status" value="1"/>
</dbReference>
<gene>
    <name evidence="16" type="primary">asd</name>
    <name evidence="19" type="ORF">SAMN05660652_02054</name>
</gene>
<evidence type="ECO:0000256" key="16">
    <source>
        <dbReference type="HAMAP-Rule" id="MF_02121"/>
    </source>
</evidence>
<feature type="binding site" evidence="16">
    <location>
        <position position="243"/>
    </location>
    <ligand>
        <name>substrate</name>
    </ligand>
</feature>
<evidence type="ECO:0000256" key="15">
    <source>
        <dbReference type="ARBA" id="ARBA00047891"/>
    </source>
</evidence>
<evidence type="ECO:0000256" key="8">
    <source>
        <dbReference type="ARBA" id="ARBA00022605"/>
    </source>
</evidence>
<protein>
    <recommendedName>
        <fullName evidence="7 16">Aspartate-semialdehyde dehydrogenase</fullName>
        <shortName evidence="16">ASA dehydrogenase</shortName>
        <shortName evidence="16">ASADH</shortName>
        <ecNumber evidence="7 16">1.2.1.11</ecNumber>
    </recommendedName>
    <alternativeName>
        <fullName evidence="16">Aspartate-beta-semialdehyde dehydrogenase</fullName>
    </alternativeName>
</protein>
<evidence type="ECO:0000313" key="20">
    <source>
        <dbReference type="Proteomes" id="UP000198607"/>
    </source>
</evidence>
<dbReference type="Gene3D" id="3.30.360.10">
    <property type="entry name" value="Dihydrodipicolinate Reductase, domain 2"/>
    <property type="match status" value="1"/>
</dbReference>
<dbReference type="CDD" id="cd02314">
    <property type="entry name" value="VcASADH1_like_N"/>
    <property type="match status" value="1"/>
</dbReference>
<comment type="pathway">
    <text evidence="4 16">Amino-acid biosynthesis; L-threonine biosynthesis; L-threonine from L-aspartate: step 2/5.</text>
</comment>
<feature type="active site" description="Acyl-thioester intermediate" evidence="16 17">
    <location>
        <position position="136"/>
    </location>
</feature>
<evidence type="ECO:0000256" key="12">
    <source>
        <dbReference type="ARBA" id="ARBA00023002"/>
    </source>
</evidence>
<dbReference type="SMART" id="SM00859">
    <property type="entry name" value="Semialdhyde_dh"/>
    <property type="match status" value="1"/>
</dbReference>
<evidence type="ECO:0000256" key="9">
    <source>
        <dbReference type="ARBA" id="ARBA00022697"/>
    </source>
</evidence>
<dbReference type="OrthoDB" id="9022717at2"/>
<dbReference type="UniPathway" id="UPA00050">
    <property type="reaction ID" value="UER00463"/>
</dbReference>
<feature type="active site" description="Proton acceptor" evidence="16 17">
    <location>
        <position position="281"/>
    </location>
</feature>
<evidence type="ECO:0000256" key="13">
    <source>
        <dbReference type="ARBA" id="ARBA00023154"/>
    </source>
</evidence>
<accession>A0A1G8E7J8</accession>
<comment type="caution">
    <text evidence="16">Lacks conserved residue(s) required for the propagation of feature annotation.</text>
</comment>
<dbReference type="InterPro" id="IPR000319">
    <property type="entry name" value="Asp-semialdehyde_DH_CS"/>
</dbReference>
<feature type="binding site" evidence="16">
    <location>
        <begin position="10"/>
        <end position="13"/>
    </location>
    <ligand>
        <name>NADP(+)</name>
        <dbReference type="ChEBI" id="CHEBI:58349"/>
    </ligand>
</feature>
<dbReference type="InterPro" id="IPR011534">
    <property type="entry name" value="Asp_ADH_gamma-type"/>
</dbReference>
<keyword evidence="20" id="KW-1185">Reference proteome</keyword>
<evidence type="ECO:0000256" key="6">
    <source>
        <dbReference type="ARBA" id="ARBA00011738"/>
    </source>
</evidence>
<dbReference type="UniPathway" id="UPA00034">
    <property type="reaction ID" value="UER00016"/>
</dbReference>
<feature type="binding site" evidence="16">
    <location>
        <position position="357"/>
    </location>
    <ligand>
        <name>NADP(+)</name>
        <dbReference type="ChEBI" id="CHEBI:58349"/>
    </ligand>
</feature>
<evidence type="ECO:0000256" key="7">
    <source>
        <dbReference type="ARBA" id="ARBA00013120"/>
    </source>
</evidence>
<keyword evidence="13 16" id="KW-0457">Lysine biosynthesis</keyword>
<dbReference type="InterPro" id="IPR000534">
    <property type="entry name" value="Semialdehyde_DH_NAD-bd"/>
</dbReference>
<evidence type="ECO:0000256" key="14">
    <source>
        <dbReference type="ARBA" id="ARBA00023167"/>
    </source>
</evidence>
<dbReference type="GO" id="GO:0071266">
    <property type="term" value="P:'de novo' L-methionine biosynthetic process"/>
    <property type="evidence" value="ECO:0007669"/>
    <property type="project" value="UniProtKB-UniRule"/>
</dbReference>
<comment type="pathway">
    <text evidence="2 16">Amino-acid biosynthesis; L-methionine biosynthesis via de novo pathway; L-homoserine from L-aspartate: step 2/3.</text>
</comment>
<evidence type="ECO:0000256" key="11">
    <source>
        <dbReference type="ARBA" id="ARBA00022915"/>
    </source>
</evidence>
<dbReference type="UniPathway" id="UPA00051">
    <property type="reaction ID" value="UER00464"/>
</dbReference>
<dbReference type="GO" id="GO:0019877">
    <property type="term" value="P:diaminopimelate biosynthetic process"/>
    <property type="evidence" value="ECO:0007669"/>
    <property type="project" value="UniProtKB-UniRule"/>
</dbReference>